<gene>
    <name evidence="1" type="ORF">EXIGLDRAFT_846808</name>
</gene>
<dbReference type="EMBL" id="KV426668">
    <property type="protein sequence ID" value="KZV79166.1"/>
    <property type="molecule type" value="Genomic_DNA"/>
</dbReference>
<reference evidence="1 2" key="1">
    <citation type="journal article" date="2016" name="Mol. Biol. Evol.">
        <title>Comparative Genomics of Early-Diverging Mushroom-Forming Fungi Provides Insights into the Origins of Lignocellulose Decay Capabilities.</title>
        <authorList>
            <person name="Nagy L.G."/>
            <person name="Riley R."/>
            <person name="Tritt A."/>
            <person name="Adam C."/>
            <person name="Daum C."/>
            <person name="Floudas D."/>
            <person name="Sun H."/>
            <person name="Yadav J.S."/>
            <person name="Pangilinan J."/>
            <person name="Larsson K.H."/>
            <person name="Matsuura K."/>
            <person name="Barry K."/>
            <person name="Labutti K."/>
            <person name="Kuo R."/>
            <person name="Ohm R.A."/>
            <person name="Bhattacharya S.S."/>
            <person name="Shirouzu T."/>
            <person name="Yoshinaga Y."/>
            <person name="Martin F.M."/>
            <person name="Grigoriev I.V."/>
            <person name="Hibbett D.S."/>
        </authorList>
    </citation>
    <scope>NUCLEOTIDE SEQUENCE [LARGE SCALE GENOMIC DNA]</scope>
    <source>
        <strain evidence="1 2">HHB12029</strain>
    </source>
</reference>
<name>A0A166NHE3_EXIGL</name>
<sequence length="653" mass="72869">MASKLADELLKEILSPPLLVPDELFADTGDVSPFSKATYSAADVLLVCKRWMRVATPALYATVVIRSLAQAQALVFALKRSPDFGRYIKKLRLEGAFGQHLAVLATTAPNITDLCFSLAIYADSNVKGLLKLLAAVSPERVILTTAPAKVIKNKGHAEVVRTLCDSIPQWTRLRAFSFSSSLIATRRWNVTTELQLYPEIALALASSASLRTVHLRLPIYGSADPALENLASNQHVETYHISTGGEFSTVDALSIVPNEMRRRASVVDGWNSIRVPDPILSNPFYSPMSDATDEVRTSIWTRILEYAVRATYFRDTFPRWFDHQHYSEINVLSVMRVSKEFQAMTVRILFRHVMIKSLHAYETAKRYFEQFQISAETVQTLSLGNVKLAVSPLVSQFKGLRSASVHARSDLLALVGDASGATLEELTVVGYTAGNLPVSALAPFTHIVTLHWTTAMTLDNTTVPSDQCVQLPRLHTIEQIHGNVFDGLAGCDIPSLEKVHIVSPVLEAKRFFETHGHRVRSLVTHYATRPWLDGLVNLESIKINGSSFTRPDWSVFEGGHATLRVLMLPWNPAQPGNRRADDHWQDFFDTFTSDIYPSLQEIRLTHVCEIWPANEREIKKSPWPEYAAGLAAEGIALLDYTGRAWRPRLSARR</sequence>
<protein>
    <submittedName>
        <fullName evidence="1">Uncharacterized protein</fullName>
    </submittedName>
</protein>
<dbReference type="InParanoid" id="A0A166NHE3"/>
<organism evidence="1 2">
    <name type="scientific">Exidia glandulosa HHB12029</name>
    <dbReference type="NCBI Taxonomy" id="1314781"/>
    <lineage>
        <taxon>Eukaryota</taxon>
        <taxon>Fungi</taxon>
        <taxon>Dikarya</taxon>
        <taxon>Basidiomycota</taxon>
        <taxon>Agaricomycotina</taxon>
        <taxon>Agaricomycetes</taxon>
        <taxon>Auriculariales</taxon>
        <taxon>Exidiaceae</taxon>
        <taxon>Exidia</taxon>
    </lineage>
</organism>
<evidence type="ECO:0000313" key="2">
    <source>
        <dbReference type="Proteomes" id="UP000077266"/>
    </source>
</evidence>
<accession>A0A166NHE3</accession>
<proteinExistence type="predicted"/>
<dbReference type="OrthoDB" id="2786563at2759"/>
<keyword evidence="2" id="KW-1185">Reference proteome</keyword>
<dbReference type="Proteomes" id="UP000077266">
    <property type="component" value="Unassembled WGS sequence"/>
</dbReference>
<dbReference type="AlphaFoldDB" id="A0A166NHE3"/>
<evidence type="ECO:0000313" key="1">
    <source>
        <dbReference type="EMBL" id="KZV79166.1"/>
    </source>
</evidence>